<evidence type="ECO:0000313" key="8">
    <source>
        <dbReference type="Proteomes" id="UP000198850"/>
    </source>
</evidence>
<keyword evidence="5" id="KW-0482">Metalloprotease</keyword>
<sequence>MTFENNEIGLSVEISGHLVDRIREAGLAHYPNEFGGILVGEYSKDKQTVKVSETILPLTYKSSKVSFDRGIDGLKESLLDFYNAVPSRIYVGEWHTHPNASPMPSWTDILAMRQIVAYEMVNINNPIMLILGLTLTNSELAFYVYLNNKLYKYENI</sequence>
<dbReference type="EMBL" id="FNRA01000008">
    <property type="protein sequence ID" value="SEB02462.1"/>
    <property type="molecule type" value="Genomic_DNA"/>
</dbReference>
<proteinExistence type="predicted"/>
<evidence type="ECO:0000259" key="6">
    <source>
        <dbReference type="Pfam" id="PF14464"/>
    </source>
</evidence>
<dbReference type="InterPro" id="IPR028090">
    <property type="entry name" value="JAB_dom_prok"/>
</dbReference>
<keyword evidence="3" id="KW-0378">Hydrolase</keyword>
<accession>A0A1H4G154</accession>
<keyword evidence="4" id="KW-0862">Zinc</keyword>
<dbReference type="AlphaFoldDB" id="A0A1H4G154"/>
<protein>
    <submittedName>
        <fullName evidence="7">Integrative and conjugative element protein, VC0181 family</fullName>
    </submittedName>
</protein>
<organism evidence="7 8">
    <name type="scientific">Pedobacter hartonius</name>
    <dbReference type="NCBI Taxonomy" id="425514"/>
    <lineage>
        <taxon>Bacteria</taxon>
        <taxon>Pseudomonadati</taxon>
        <taxon>Bacteroidota</taxon>
        <taxon>Sphingobacteriia</taxon>
        <taxon>Sphingobacteriales</taxon>
        <taxon>Sphingobacteriaceae</taxon>
        <taxon>Pedobacter</taxon>
    </lineage>
</organism>
<evidence type="ECO:0000256" key="5">
    <source>
        <dbReference type="ARBA" id="ARBA00023049"/>
    </source>
</evidence>
<dbReference type="RefSeq" id="WP_175470593.1">
    <property type="nucleotide sequence ID" value="NZ_FNRA01000008.1"/>
</dbReference>
<dbReference type="Gene3D" id="3.40.140.10">
    <property type="entry name" value="Cytidine Deaminase, domain 2"/>
    <property type="match status" value="1"/>
</dbReference>
<evidence type="ECO:0000256" key="3">
    <source>
        <dbReference type="ARBA" id="ARBA00022801"/>
    </source>
</evidence>
<dbReference type="SUPFAM" id="SSF102712">
    <property type="entry name" value="JAB1/MPN domain"/>
    <property type="match status" value="1"/>
</dbReference>
<evidence type="ECO:0000313" key="7">
    <source>
        <dbReference type="EMBL" id="SEB02462.1"/>
    </source>
</evidence>
<dbReference type="Pfam" id="PF14464">
    <property type="entry name" value="Prok-JAB"/>
    <property type="match status" value="1"/>
</dbReference>
<dbReference type="Proteomes" id="UP000198850">
    <property type="component" value="Unassembled WGS sequence"/>
</dbReference>
<evidence type="ECO:0000256" key="2">
    <source>
        <dbReference type="ARBA" id="ARBA00022723"/>
    </source>
</evidence>
<evidence type="ECO:0000256" key="1">
    <source>
        <dbReference type="ARBA" id="ARBA00022670"/>
    </source>
</evidence>
<name>A0A1H4G154_9SPHI</name>
<keyword evidence="2" id="KW-0479">Metal-binding</keyword>
<reference evidence="7 8" key="1">
    <citation type="submission" date="2016-10" db="EMBL/GenBank/DDBJ databases">
        <authorList>
            <person name="de Groot N.N."/>
        </authorList>
    </citation>
    <scope>NUCLEOTIDE SEQUENCE [LARGE SCALE GENOMIC DNA]</scope>
    <source>
        <strain evidence="7 8">DSM 19033</strain>
    </source>
</reference>
<dbReference type="GO" id="GO:0046872">
    <property type="term" value="F:metal ion binding"/>
    <property type="evidence" value="ECO:0007669"/>
    <property type="project" value="UniProtKB-KW"/>
</dbReference>
<keyword evidence="1" id="KW-0645">Protease</keyword>
<keyword evidence="8" id="KW-1185">Reference proteome</keyword>
<dbReference type="GO" id="GO:0006508">
    <property type="term" value="P:proteolysis"/>
    <property type="evidence" value="ECO:0007669"/>
    <property type="project" value="UniProtKB-KW"/>
</dbReference>
<dbReference type="GO" id="GO:0008237">
    <property type="term" value="F:metallopeptidase activity"/>
    <property type="evidence" value="ECO:0007669"/>
    <property type="project" value="UniProtKB-KW"/>
</dbReference>
<evidence type="ECO:0000256" key="4">
    <source>
        <dbReference type="ARBA" id="ARBA00022833"/>
    </source>
</evidence>
<dbReference type="STRING" id="425514.SAMN05443550_108227"/>
<gene>
    <name evidence="7" type="ORF">SAMN05443550_108227</name>
</gene>
<feature type="domain" description="JAB" evidence="6">
    <location>
        <begin position="17"/>
        <end position="131"/>
    </location>
</feature>